<sequence>MFKHFIWDFDGTLFNTYPHMARAFQRALRDFCVEESLESILKHSKISVTAAVNFYKEKYGIEDLGRRYGELN</sequence>
<dbReference type="STRING" id="937334.SAMN05444406_11349"/>
<gene>
    <name evidence="1" type="ORF">SAMN05444406_11349</name>
</gene>
<keyword evidence="1" id="KW-0378">Hydrolase</keyword>
<dbReference type="OrthoDB" id="9797743at2"/>
<dbReference type="InterPro" id="IPR023198">
    <property type="entry name" value="PGP-like_dom2"/>
</dbReference>
<reference evidence="1 2" key="1">
    <citation type="submission" date="2016-10" db="EMBL/GenBank/DDBJ databases">
        <authorList>
            <person name="de Groot N.N."/>
        </authorList>
    </citation>
    <scope>NUCLEOTIDE SEQUENCE [LARGE SCALE GENOMIC DNA]</scope>
    <source>
        <strain evidence="1 2">DSM 20678</strain>
    </source>
</reference>
<keyword evidence="2" id="KW-1185">Reference proteome</keyword>
<proteinExistence type="predicted"/>
<evidence type="ECO:0000313" key="2">
    <source>
        <dbReference type="Proteomes" id="UP000198577"/>
    </source>
</evidence>
<dbReference type="Gene3D" id="1.10.150.240">
    <property type="entry name" value="Putative phosphatase, domain 2"/>
    <property type="match status" value="1"/>
</dbReference>
<dbReference type="InterPro" id="IPR036412">
    <property type="entry name" value="HAD-like_sf"/>
</dbReference>
<evidence type="ECO:0000313" key="1">
    <source>
        <dbReference type="EMBL" id="SFQ13067.1"/>
    </source>
</evidence>
<dbReference type="GO" id="GO:0016787">
    <property type="term" value="F:hydrolase activity"/>
    <property type="evidence" value="ECO:0007669"/>
    <property type="project" value="UniProtKB-KW"/>
</dbReference>
<accession>A0A1I5W0D5</accession>
<dbReference type="RefSeq" id="WP_092282342.1">
    <property type="nucleotide sequence ID" value="NZ_FOXR01000013.1"/>
</dbReference>
<dbReference type="EMBL" id="FOXR01000013">
    <property type="protein sequence ID" value="SFQ13067.1"/>
    <property type="molecule type" value="Genomic_DNA"/>
</dbReference>
<protein>
    <submittedName>
        <fullName evidence="1">Haloacid dehalogenase-like hydrolase</fullName>
    </submittedName>
</protein>
<dbReference type="InterPro" id="IPR041492">
    <property type="entry name" value="HAD_2"/>
</dbReference>
<dbReference type="AlphaFoldDB" id="A0A1I5W0D5"/>
<name>A0A1I5W0D5_9FIRM</name>
<organism evidence="1 2">
    <name type="scientific">Caldicoprobacter faecalis</name>
    <dbReference type="NCBI Taxonomy" id="937334"/>
    <lineage>
        <taxon>Bacteria</taxon>
        <taxon>Bacillati</taxon>
        <taxon>Bacillota</taxon>
        <taxon>Clostridia</taxon>
        <taxon>Caldicoprobacterales</taxon>
        <taxon>Caldicoprobacteraceae</taxon>
        <taxon>Caldicoprobacter</taxon>
    </lineage>
</organism>
<dbReference type="Proteomes" id="UP000198577">
    <property type="component" value="Unassembled WGS sequence"/>
</dbReference>
<dbReference type="SUPFAM" id="SSF56784">
    <property type="entry name" value="HAD-like"/>
    <property type="match status" value="1"/>
</dbReference>
<dbReference type="Pfam" id="PF13419">
    <property type="entry name" value="HAD_2"/>
    <property type="match status" value="1"/>
</dbReference>